<evidence type="ECO:0008006" key="4">
    <source>
        <dbReference type="Google" id="ProtNLM"/>
    </source>
</evidence>
<keyword evidence="1" id="KW-0812">Transmembrane</keyword>
<dbReference type="GeneID" id="73045611"/>
<organism evidence="2 3">
    <name type="scientific">Halorussus aquaticus</name>
    <dbReference type="NCBI Taxonomy" id="2953748"/>
    <lineage>
        <taxon>Archaea</taxon>
        <taxon>Methanobacteriati</taxon>
        <taxon>Methanobacteriota</taxon>
        <taxon>Stenosarchaea group</taxon>
        <taxon>Halobacteria</taxon>
        <taxon>Halobacteriales</taxon>
        <taxon>Haladaptataceae</taxon>
        <taxon>Halorussus</taxon>
    </lineage>
</organism>
<keyword evidence="1" id="KW-1133">Transmembrane helix</keyword>
<comment type="caution">
    <text evidence="2">The sequence shown here is derived from an EMBL/GenBank/DDBJ whole genome shotgun (WGS) entry which is preliminary data.</text>
</comment>
<reference evidence="2 3" key="1">
    <citation type="journal article" date="2019" name="Int. J. Syst. Evol. Microbiol.">
        <title>The Global Catalogue of Microorganisms (GCM) 10K type strain sequencing project: providing services to taxonomists for standard genome sequencing and annotation.</title>
        <authorList>
            <consortium name="The Broad Institute Genomics Platform"/>
            <consortium name="The Broad Institute Genome Sequencing Center for Infectious Disease"/>
            <person name="Wu L."/>
            <person name="Ma J."/>
        </authorList>
    </citation>
    <scope>NUCLEOTIDE SEQUENCE [LARGE SCALE GENOMIC DNA]</scope>
    <source>
        <strain evidence="2 3">XZYJ18</strain>
    </source>
</reference>
<dbReference type="EMBL" id="JBHSHT010000001">
    <property type="protein sequence ID" value="MFC4823341.1"/>
    <property type="molecule type" value="Genomic_DNA"/>
</dbReference>
<dbReference type="InterPro" id="IPR055690">
    <property type="entry name" value="DUF7266"/>
</dbReference>
<name>A0ABD5PZJ6_9EURY</name>
<dbReference type="AlphaFoldDB" id="A0ABD5PZJ6"/>
<dbReference type="Pfam" id="PF23928">
    <property type="entry name" value="DUF7266"/>
    <property type="match status" value="1"/>
</dbReference>
<keyword evidence="3" id="KW-1185">Reference proteome</keyword>
<evidence type="ECO:0000313" key="2">
    <source>
        <dbReference type="EMBL" id="MFC4823341.1"/>
    </source>
</evidence>
<proteinExistence type="predicted"/>
<gene>
    <name evidence="2" type="ORF">ACFO9K_03595</name>
</gene>
<evidence type="ECO:0000256" key="1">
    <source>
        <dbReference type="SAM" id="Phobius"/>
    </source>
</evidence>
<feature type="transmembrane region" description="Helical" evidence="1">
    <location>
        <begin position="35"/>
        <end position="57"/>
    </location>
</feature>
<dbReference type="RefSeq" id="WP_254267180.1">
    <property type="nucleotide sequence ID" value="NZ_CP100400.1"/>
</dbReference>
<dbReference type="Proteomes" id="UP001595945">
    <property type="component" value="Unassembled WGS sequence"/>
</dbReference>
<protein>
    <recommendedName>
        <fullName evidence="4">Flagellar protein FlaF</fullName>
    </recommendedName>
</protein>
<sequence>MTRPRPRRGGRDEDRGGIRRRLRADDRGVSVTVNYALNLVVATLLIGGVLTATGGMVDDRRESAARTELSVLGERVATDLMAADRLAEVGRGDEAVVVSVTLPERVAGTRYEVQIDATASDSTILLRSDHPEVTVRVGFRNATAVESTTVRGGDLRIELNTGASPDRLEVTSA</sequence>
<keyword evidence="1" id="KW-0472">Membrane</keyword>
<accession>A0ABD5PZJ6</accession>
<evidence type="ECO:0000313" key="3">
    <source>
        <dbReference type="Proteomes" id="UP001595945"/>
    </source>
</evidence>